<keyword evidence="3" id="KW-1185">Reference proteome</keyword>
<accession>A0A4C1U4Q7</accession>
<dbReference type="Proteomes" id="UP000299102">
    <property type="component" value="Unassembled WGS sequence"/>
</dbReference>
<comment type="caution">
    <text evidence="2">The sequence shown here is derived from an EMBL/GenBank/DDBJ whole genome shotgun (WGS) entry which is preliminary data.</text>
</comment>
<reference evidence="2 3" key="1">
    <citation type="journal article" date="2019" name="Commun. Biol.">
        <title>The bagworm genome reveals a unique fibroin gene that provides high tensile strength.</title>
        <authorList>
            <person name="Kono N."/>
            <person name="Nakamura H."/>
            <person name="Ohtoshi R."/>
            <person name="Tomita M."/>
            <person name="Numata K."/>
            <person name="Arakawa K."/>
        </authorList>
    </citation>
    <scope>NUCLEOTIDE SEQUENCE [LARGE SCALE GENOMIC DNA]</scope>
</reference>
<sequence length="86" mass="9495">MSKSVYNYLNVTNLIPSVERWLREQQASACATAPPGGAWGGRLRRLLTSVNTGIHDRTAHPSYAPSGEETHEPVPRPERSLPNETL</sequence>
<gene>
    <name evidence="2" type="ORF">EVAR_11972_1</name>
</gene>
<dbReference type="AlphaFoldDB" id="A0A4C1U4Q7"/>
<protein>
    <submittedName>
        <fullName evidence="2">Uncharacterized protein</fullName>
    </submittedName>
</protein>
<organism evidence="2 3">
    <name type="scientific">Eumeta variegata</name>
    <name type="common">Bagworm moth</name>
    <name type="synonym">Eumeta japonica</name>
    <dbReference type="NCBI Taxonomy" id="151549"/>
    <lineage>
        <taxon>Eukaryota</taxon>
        <taxon>Metazoa</taxon>
        <taxon>Ecdysozoa</taxon>
        <taxon>Arthropoda</taxon>
        <taxon>Hexapoda</taxon>
        <taxon>Insecta</taxon>
        <taxon>Pterygota</taxon>
        <taxon>Neoptera</taxon>
        <taxon>Endopterygota</taxon>
        <taxon>Lepidoptera</taxon>
        <taxon>Glossata</taxon>
        <taxon>Ditrysia</taxon>
        <taxon>Tineoidea</taxon>
        <taxon>Psychidae</taxon>
        <taxon>Oiketicinae</taxon>
        <taxon>Eumeta</taxon>
    </lineage>
</organism>
<feature type="compositionally biased region" description="Basic and acidic residues" evidence="1">
    <location>
        <begin position="68"/>
        <end position="86"/>
    </location>
</feature>
<feature type="region of interest" description="Disordered" evidence="1">
    <location>
        <begin position="54"/>
        <end position="86"/>
    </location>
</feature>
<name>A0A4C1U4Q7_EUMVA</name>
<proteinExistence type="predicted"/>
<evidence type="ECO:0000256" key="1">
    <source>
        <dbReference type="SAM" id="MobiDB-lite"/>
    </source>
</evidence>
<dbReference type="EMBL" id="BGZK01000128">
    <property type="protein sequence ID" value="GBP21373.1"/>
    <property type="molecule type" value="Genomic_DNA"/>
</dbReference>
<evidence type="ECO:0000313" key="2">
    <source>
        <dbReference type="EMBL" id="GBP21373.1"/>
    </source>
</evidence>
<evidence type="ECO:0000313" key="3">
    <source>
        <dbReference type="Proteomes" id="UP000299102"/>
    </source>
</evidence>